<proteinExistence type="predicted"/>
<dbReference type="Proteomes" id="UP000254712">
    <property type="component" value="Unassembled WGS sequence"/>
</dbReference>
<reference evidence="1 2" key="1">
    <citation type="submission" date="2018-06" db="EMBL/GenBank/DDBJ databases">
        <authorList>
            <consortium name="Pathogen Informatics"/>
            <person name="Doyle S."/>
        </authorList>
    </citation>
    <scope>NUCLEOTIDE SEQUENCE [LARGE SCALE GENOMIC DNA]</scope>
    <source>
        <strain evidence="1 2">NCTC8261</strain>
    </source>
</reference>
<dbReference type="AlphaFoldDB" id="A0A379WPG9"/>
<dbReference type="EMBL" id="UGXT01000002">
    <property type="protein sequence ID" value="SUH35922.1"/>
    <property type="molecule type" value="Genomic_DNA"/>
</dbReference>
<protein>
    <submittedName>
        <fullName evidence="1">Uncharacterized protein</fullName>
    </submittedName>
</protein>
<sequence length="30" mass="3327">MTQFLKNVEVLILAVAALRLPLPSVVWAMC</sequence>
<organism evidence="1 2">
    <name type="scientific">Salmonella enterica I</name>
    <dbReference type="NCBI Taxonomy" id="59201"/>
    <lineage>
        <taxon>Bacteria</taxon>
        <taxon>Pseudomonadati</taxon>
        <taxon>Pseudomonadota</taxon>
        <taxon>Gammaproteobacteria</taxon>
        <taxon>Enterobacterales</taxon>
        <taxon>Enterobacteriaceae</taxon>
        <taxon>Salmonella</taxon>
    </lineage>
</organism>
<gene>
    <name evidence="1" type="ORF">NCTC8261_02164</name>
</gene>
<evidence type="ECO:0000313" key="2">
    <source>
        <dbReference type="Proteomes" id="UP000254712"/>
    </source>
</evidence>
<accession>A0A379WPG9</accession>
<name>A0A379WPG9_SALET</name>
<evidence type="ECO:0000313" key="1">
    <source>
        <dbReference type="EMBL" id="SUH35922.1"/>
    </source>
</evidence>